<comment type="caution">
    <text evidence="2">The sequence shown here is derived from an EMBL/GenBank/DDBJ whole genome shotgun (WGS) entry which is preliminary data.</text>
</comment>
<evidence type="ECO:0000259" key="1">
    <source>
        <dbReference type="Pfam" id="PF13443"/>
    </source>
</evidence>
<dbReference type="CDD" id="cd00093">
    <property type="entry name" value="HTH_XRE"/>
    <property type="match status" value="1"/>
</dbReference>
<dbReference type="InterPro" id="IPR010982">
    <property type="entry name" value="Lambda_DNA-bd_dom_sf"/>
</dbReference>
<gene>
    <name evidence="2" type="ORF">DCP75_11875</name>
</gene>
<dbReference type="InterPro" id="IPR001387">
    <property type="entry name" value="Cro/C1-type_HTH"/>
</dbReference>
<reference evidence="2 3" key="1">
    <citation type="journal article" date="2018" name="Nat. Biotechnol.">
        <title>A standardized bacterial taxonomy based on genome phylogeny substantially revises the tree of life.</title>
        <authorList>
            <person name="Parks D.H."/>
            <person name="Chuvochina M."/>
            <person name="Waite D.W."/>
            <person name="Rinke C."/>
            <person name="Skarshewski A."/>
            <person name="Chaumeil P.A."/>
            <person name="Hugenholtz P."/>
        </authorList>
    </citation>
    <scope>NUCLEOTIDE SEQUENCE [LARGE SCALE GENOMIC DNA]</scope>
    <source>
        <strain evidence="2">UBA9158</strain>
    </source>
</reference>
<dbReference type="SUPFAM" id="SSF47413">
    <property type="entry name" value="lambda repressor-like DNA-binding domains"/>
    <property type="match status" value="1"/>
</dbReference>
<dbReference type="GO" id="GO:0003677">
    <property type="term" value="F:DNA binding"/>
    <property type="evidence" value="ECO:0007669"/>
    <property type="project" value="InterPro"/>
</dbReference>
<dbReference type="AlphaFoldDB" id="A0A3C1KPX0"/>
<organism evidence="2 3">
    <name type="scientific">Haliea salexigens</name>
    <dbReference type="NCBI Taxonomy" id="287487"/>
    <lineage>
        <taxon>Bacteria</taxon>
        <taxon>Pseudomonadati</taxon>
        <taxon>Pseudomonadota</taxon>
        <taxon>Gammaproteobacteria</taxon>
        <taxon>Cellvibrionales</taxon>
        <taxon>Halieaceae</taxon>
        <taxon>Haliea</taxon>
    </lineage>
</organism>
<sequence>MSDLNPDNLRAAMALLRWTAADLAEHAETSEPTVNRFLAGREVRAETREKIASAVDRAGVDLFNGGRPGARRR</sequence>
<dbReference type="Gene3D" id="1.10.260.40">
    <property type="entry name" value="lambda repressor-like DNA-binding domains"/>
    <property type="match status" value="1"/>
</dbReference>
<accession>A0A3C1KPX0</accession>
<dbReference type="Proteomes" id="UP000259273">
    <property type="component" value="Unassembled WGS sequence"/>
</dbReference>
<feature type="domain" description="HTH cro/C1-type" evidence="1">
    <location>
        <begin position="8"/>
        <end position="55"/>
    </location>
</feature>
<name>A0A3C1KPX0_9GAMM</name>
<evidence type="ECO:0000313" key="2">
    <source>
        <dbReference type="EMBL" id="HAN28394.1"/>
    </source>
</evidence>
<dbReference type="EMBL" id="DMND01000161">
    <property type="protein sequence ID" value="HAN28394.1"/>
    <property type="molecule type" value="Genomic_DNA"/>
</dbReference>
<evidence type="ECO:0000313" key="3">
    <source>
        <dbReference type="Proteomes" id="UP000259273"/>
    </source>
</evidence>
<protein>
    <submittedName>
        <fullName evidence="2">Transcriptional regulator</fullName>
    </submittedName>
</protein>
<proteinExistence type="predicted"/>
<dbReference type="Pfam" id="PF13443">
    <property type="entry name" value="HTH_26"/>
    <property type="match status" value="1"/>
</dbReference>